<evidence type="ECO:0000256" key="1">
    <source>
        <dbReference type="ARBA" id="ARBA00004162"/>
    </source>
</evidence>
<keyword evidence="2 11" id="KW-0812">Transmembrane</keyword>
<feature type="transmembrane region" description="Helical" evidence="11">
    <location>
        <begin position="180"/>
        <end position="199"/>
    </location>
</feature>
<dbReference type="PANTHER" id="PTHR24416:SF349">
    <property type="entry name" value="TYROSINE-PROTEIN KINASE RYK"/>
    <property type="match status" value="1"/>
</dbReference>
<dbReference type="InterPro" id="IPR011009">
    <property type="entry name" value="Kinase-like_dom_sf"/>
</dbReference>
<comment type="catalytic activity">
    <reaction evidence="9">
        <text>L-tyrosyl-[protein] + ATP = O-phospho-L-tyrosyl-[protein] + ADP + H(+)</text>
        <dbReference type="Rhea" id="RHEA:10596"/>
        <dbReference type="Rhea" id="RHEA-COMP:10136"/>
        <dbReference type="Rhea" id="RHEA-COMP:20101"/>
        <dbReference type="ChEBI" id="CHEBI:15378"/>
        <dbReference type="ChEBI" id="CHEBI:30616"/>
        <dbReference type="ChEBI" id="CHEBI:46858"/>
        <dbReference type="ChEBI" id="CHEBI:61978"/>
        <dbReference type="ChEBI" id="CHEBI:456216"/>
        <dbReference type="EC" id="2.7.10.1"/>
    </reaction>
</comment>
<feature type="transmembrane region" description="Helical" evidence="11">
    <location>
        <begin position="495"/>
        <end position="516"/>
    </location>
</feature>
<sequence>MRTRVLTIDAACSAFVGLLLFFAPHVVADFLFKRQSDGVHWHLVRCVGGQLIAAAFISFRFRKAEPATHTVCHILRIMPCIICLMLVFQCGSMTPGLIEPAYLEFMKYFLFVGLLVNIVLLISSGWKIGTALVPGNEVGNCLYQLDAVASICIGAAWLTFPKWLLHRQVVVPLDESHELCGRIMGALFVTSYAVSAHALHWTNRANKMTAVEGRVICCLCILSAQVWSQIAYLDAWSGGHWVGISLFSTWTIVSVLYRAALYLQIEVKTAEAWWKNPEELLTRFFAMERFVISPIILYLEFLPLHGASNVHTSKRKYFSWHMSRSDHNFTEHITRSHLQLVIEPVTEEHLGTIAVVCWHCDHPLMTTIELRVRVPVRARLEERDDSLLVIVSGWPISSINLTIGRSGETETRNLSEDNAVTFFDGLVVRPDEGQSLFYRRVFSVFALACSTCPVDHPAGNYSFEICSTVNCFRLHNYIEHIGNHSNAGANSSVPWSMALPLIIIFLLTPLLLMFLLRLKMMQNCRAKVILMRKQAMQDRVESRRTSRVTEETLLRLEERSSLSSSDYSGQLIPFIDLGTIQIHERIGKGAFGEVYCGSWDKTGERSVAIKTIEADEDVEKEAVVLSRLEHPNIVRLYGMTRDGPRLLLVFERMNLGDLRSYLRARAPTSSSYSQFPPALVEDELRLIVRQIVSGLCYLSTQQIVHRDLAARNCLVGGESDLRCCLPSQRPPITVKISDFGMSRRLYGQADYYRMQNHCLLPVRWLPPEAINDHRFSTSSDVWALGVTMWEVFSYGEIPFAELNNFEMVSYAMAGMRPPKPKSCPAPIYELMQRCWAADPEERVRPEEVLLDPCLTPTLEGFIGAFPT</sequence>
<evidence type="ECO:0000256" key="4">
    <source>
        <dbReference type="ARBA" id="ARBA00022889"/>
    </source>
</evidence>
<evidence type="ECO:0000256" key="3">
    <source>
        <dbReference type="ARBA" id="ARBA00022729"/>
    </source>
</evidence>
<dbReference type="InterPro" id="IPR020635">
    <property type="entry name" value="Tyr_kinase_cat_dom"/>
</dbReference>
<evidence type="ECO:0000256" key="5">
    <source>
        <dbReference type="ARBA" id="ARBA00022989"/>
    </source>
</evidence>
<dbReference type="SUPFAM" id="SSF56112">
    <property type="entry name" value="Protein kinase-like (PK-like)"/>
    <property type="match status" value="1"/>
</dbReference>
<dbReference type="InterPro" id="IPR001245">
    <property type="entry name" value="Ser-Thr/Tyr_kinase_cat_dom"/>
</dbReference>
<feature type="binding site" evidence="10">
    <location>
        <position position="610"/>
    </location>
    <ligand>
        <name>ATP</name>
        <dbReference type="ChEBI" id="CHEBI:30616"/>
    </ligand>
</feature>
<feature type="transmembrane region" description="Helical" evidence="11">
    <location>
        <begin position="211"/>
        <end position="232"/>
    </location>
</feature>
<dbReference type="Gene3D" id="1.10.510.10">
    <property type="entry name" value="Transferase(Phosphotransferase) domain 1"/>
    <property type="match status" value="1"/>
</dbReference>
<comment type="caution">
    <text evidence="13">The sequence shown here is derived from an EMBL/GenBank/DDBJ whole genome shotgun (WGS) entry which is preliminary data.</text>
</comment>
<evidence type="ECO:0000256" key="2">
    <source>
        <dbReference type="ARBA" id="ARBA00022692"/>
    </source>
</evidence>
<dbReference type="PROSITE" id="PS50011">
    <property type="entry name" value="PROTEIN_KINASE_DOM"/>
    <property type="match status" value="1"/>
</dbReference>
<evidence type="ECO:0000256" key="10">
    <source>
        <dbReference type="PROSITE-ProRule" id="PRU10141"/>
    </source>
</evidence>
<keyword evidence="6 11" id="KW-0472">Membrane</keyword>
<organism evidence="13 14">
    <name type="scientific">Necator americanus</name>
    <name type="common">Human hookworm</name>
    <dbReference type="NCBI Taxonomy" id="51031"/>
    <lineage>
        <taxon>Eukaryota</taxon>
        <taxon>Metazoa</taxon>
        <taxon>Ecdysozoa</taxon>
        <taxon>Nematoda</taxon>
        <taxon>Chromadorea</taxon>
        <taxon>Rhabditida</taxon>
        <taxon>Rhabditina</taxon>
        <taxon>Rhabditomorpha</taxon>
        <taxon>Strongyloidea</taxon>
        <taxon>Ancylostomatidae</taxon>
        <taxon>Bunostominae</taxon>
        <taxon>Necator</taxon>
    </lineage>
</organism>
<evidence type="ECO:0000256" key="11">
    <source>
        <dbReference type="SAM" id="Phobius"/>
    </source>
</evidence>
<proteinExistence type="predicted"/>
<keyword evidence="5 11" id="KW-1133">Transmembrane helix</keyword>
<dbReference type="InterPro" id="IPR000719">
    <property type="entry name" value="Prot_kinase_dom"/>
</dbReference>
<dbReference type="Pfam" id="PF07714">
    <property type="entry name" value="PK_Tyr_Ser-Thr"/>
    <property type="match status" value="1"/>
</dbReference>
<accession>A0ABR1E9A8</accession>
<keyword evidence="3" id="KW-0732">Signal</keyword>
<keyword evidence="8" id="KW-0325">Glycoprotein</keyword>
<feature type="transmembrane region" description="Helical" evidence="11">
    <location>
        <begin position="108"/>
        <end position="129"/>
    </location>
</feature>
<dbReference type="PROSITE" id="PS00107">
    <property type="entry name" value="PROTEIN_KINASE_ATP"/>
    <property type="match status" value="1"/>
</dbReference>
<gene>
    <name evidence="13" type="primary">Necator_chrX.g21252</name>
    <name evidence="13" type="ORF">RB195_021091</name>
</gene>
<reference evidence="13 14" key="1">
    <citation type="submission" date="2023-08" db="EMBL/GenBank/DDBJ databases">
        <title>A Necator americanus chromosomal reference genome.</title>
        <authorList>
            <person name="Ilik V."/>
            <person name="Petrzelkova K.J."/>
            <person name="Pardy F."/>
            <person name="Fuh T."/>
            <person name="Niatou-Singa F.S."/>
            <person name="Gouil Q."/>
            <person name="Baker L."/>
            <person name="Ritchie M.E."/>
            <person name="Jex A.R."/>
            <person name="Gazzola D."/>
            <person name="Li H."/>
            <person name="Toshio Fujiwara R."/>
            <person name="Zhan B."/>
            <person name="Aroian R.V."/>
            <person name="Pafco B."/>
            <person name="Schwarz E.M."/>
        </authorList>
    </citation>
    <scope>NUCLEOTIDE SEQUENCE [LARGE SCALE GENOMIC DNA]</scope>
    <source>
        <strain evidence="13 14">Aroian</strain>
        <tissue evidence="13">Whole animal</tissue>
    </source>
</reference>
<dbReference type="InterPro" id="IPR050122">
    <property type="entry name" value="RTK"/>
</dbReference>
<dbReference type="PROSITE" id="PS00109">
    <property type="entry name" value="PROTEIN_KINASE_TYR"/>
    <property type="match status" value="1"/>
</dbReference>
<dbReference type="EMBL" id="JAVFWL010000006">
    <property type="protein sequence ID" value="KAK6759272.1"/>
    <property type="molecule type" value="Genomic_DNA"/>
</dbReference>
<evidence type="ECO:0000313" key="14">
    <source>
        <dbReference type="Proteomes" id="UP001303046"/>
    </source>
</evidence>
<name>A0ABR1E9A8_NECAM</name>
<evidence type="ECO:0000256" key="9">
    <source>
        <dbReference type="ARBA" id="ARBA00051243"/>
    </source>
</evidence>
<keyword evidence="14" id="KW-1185">Reference proteome</keyword>
<keyword evidence="7" id="KW-0675">Receptor</keyword>
<keyword evidence="4" id="KW-0130">Cell adhesion</keyword>
<dbReference type="SMART" id="SM00219">
    <property type="entry name" value="TyrKc"/>
    <property type="match status" value="1"/>
</dbReference>
<comment type="subcellular location">
    <subcellularLocation>
        <location evidence="1">Cell membrane</location>
        <topology evidence="1">Single-pass membrane protein</topology>
    </subcellularLocation>
</comment>
<dbReference type="PANTHER" id="PTHR24416">
    <property type="entry name" value="TYROSINE-PROTEIN KINASE RECEPTOR"/>
    <property type="match status" value="1"/>
</dbReference>
<keyword evidence="10" id="KW-0547">Nucleotide-binding</keyword>
<dbReference type="PRINTS" id="PR00109">
    <property type="entry name" value="TYRKINASE"/>
</dbReference>
<keyword evidence="10" id="KW-0067">ATP-binding</keyword>
<evidence type="ECO:0000256" key="8">
    <source>
        <dbReference type="ARBA" id="ARBA00023180"/>
    </source>
</evidence>
<feature type="transmembrane region" description="Helical" evidence="11">
    <location>
        <begin position="71"/>
        <end position="88"/>
    </location>
</feature>
<protein>
    <recommendedName>
        <fullName evidence="12">Protein kinase domain-containing protein</fullName>
    </recommendedName>
</protein>
<feature type="transmembrane region" description="Helical" evidence="11">
    <location>
        <begin position="141"/>
        <end position="160"/>
    </location>
</feature>
<evidence type="ECO:0000256" key="7">
    <source>
        <dbReference type="ARBA" id="ARBA00023170"/>
    </source>
</evidence>
<dbReference type="InterPro" id="IPR008266">
    <property type="entry name" value="Tyr_kinase_AS"/>
</dbReference>
<evidence type="ECO:0000313" key="13">
    <source>
        <dbReference type="EMBL" id="KAK6759272.1"/>
    </source>
</evidence>
<evidence type="ECO:0000256" key="6">
    <source>
        <dbReference type="ARBA" id="ARBA00023136"/>
    </source>
</evidence>
<feature type="transmembrane region" description="Helical" evidence="11">
    <location>
        <begin position="38"/>
        <end position="59"/>
    </location>
</feature>
<evidence type="ECO:0000259" key="12">
    <source>
        <dbReference type="PROSITE" id="PS50011"/>
    </source>
</evidence>
<dbReference type="CDD" id="cd00192">
    <property type="entry name" value="PTKc"/>
    <property type="match status" value="1"/>
</dbReference>
<feature type="transmembrane region" description="Helical" evidence="11">
    <location>
        <begin position="238"/>
        <end position="259"/>
    </location>
</feature>
<feature type="domain" description="Protein kinase" evidence="12">
    <location>
        <begin position="580"/>
        <end position="854"/>
    </location>
</feature>
<dbReference type="Proteomes" id="UP001303046">
    <property type="component" value="Unassembled WGS sequence"/>
</dbReference>
<dbReference type="InterPro" id="IPR017441">
    <property type="entry name" value="Protein_kinase_ATP_BS"/>
</dbReference>